<dbReference type="Gene3D" id="3.40.50.720">
    <property type="entry name" value="NAD(P)-binding Rossmann-like Domain"/>
    <property type="match status" value="1"/>
</dbReference>
<organism evidence="2">
    <name type="scientific">Arthrobacter sp. K5</name>
    <dbReference type="NCBI Taxonomy" id="2839623"/>
    <lineage>
        <taxon>Bacteria</taxon>
        <taxon>Bacillati</taxon>
        <taxon>Actinomycetota</taxon>
        <taxon>Actinomycetes</taxon>
        <taxon>Micrococcales</taxon>
        <taxon>Micrococcaceae</taxon>
        <taxon>Arthrobacter</taxon>
    </lineage>
</organism>
<dbReference type="GO" id="GO:0003955">
    <property type="term" value="F:NAD(P)H dehydrogenase (quinone) activity"/>
    <property type="evidence" value="ECO:0007669"/>
    <property type="project" value="UniProtKB-EC"/>
</dbReference>
<dbReference type="InterPro" id="IPR052718">
    <property type="entry name" value="NmrA-type_oxidoreductase"/>
</dbReference>
<feature type="domain" description="NmrA-like" evidence="1">
    <location>
        <begin position="2"/>
        <end position="247"/>
    </location>
</feature>
<dbReference type="PANTHER" id="PTHR47129">
    <property type="entry name" value="QUINONE OXIDOREDUCTASE 2"/>
    <property type="match status" value="1"/>
</dbReference>
<dbReference type="CDD" id="cd05269">
    <property type="entry name" value="TMR_SDR_a"/>
    <property type="match status" value="1"/>
</dbReference>
<reference evidence="2" key="1">
    <citation type="submission" date="2024-06" db="EMBL/GenBank/DDBJ databases">
        <title>Biodegradation of dimethachlon by Arthrobacter sp. K5: mechanistic insights and ecological implications.</title>
        <authorList>
            <person name="Hu S."/>
            <person name="Lu P."/>
        </authorList>
    </citation>
    <scope>NUCLEOTIDE SEQUENCE</scope>
    <source>
        <strain evidence="2">K5</strain>
    </source>
</reference>
<dbReference type="Gene3D" id="3.90.25.10">
    <property type="entry name" value="UDP-galactose 4-epimerase, domain 1"/>
    <property type="match status" value="1"/>
</dbReference>
<dbReference type="PANTHER" id="PTHR47129:SF1">
    <property type="entry name" value="NMRA-LIKE DOMAIN-CONTAINING PROTEIN"/>
    <property type="match status" value="1"/>
</dbReference>
<protein>
    <submittedName>
        <fullName evidence="2">SDR family oxidoreductase</fullName>
        <ecNumber evidence="2">1.6.5.2</ecNumber>
    </submittedName>
</protein>
<accession>A0AAU8EM04</accession>
<sequence>MTIAITGATGQLGRLVVEALLDSGLPADQIVAAGRTVDRIADLGQRGVQVRTIDYSQPESLRQAFAGADKVLLVSGSEVGQRVEQHRNAIEAARDAGVGLIAYTSVANADTTAMQLAAEHIATEEILRDSGVPFVLLRNGWYLENYTGQLPVQVQHGAVFGSAGEGRVSAAARADYAAAAAAVLLRDDQGGKVYELGGDDAFTLSELAGEVSAASGMPVTYTDLPAERYTQVLVEAGLPEPYAAILADSDLGIARGDLLVTSGDLSALLGRPTTPLREAVQAAAASLQAS</sequence>
<gene>
    <name evidence="2" type="ORF">ABRP34_12965</name>
</gene>
<dbReference type="EMBL" id="CP159279">
    <property type="protein sequence ID" value="XCH09762.1"/>
    <property type="molecule type" value="Genomic_DNA"/>
</dbReference>
<dbReference type="Pfam" id="PF05368">
    <property type="entry name" value="NmrA"/>
    <property type="match status" value="1"/>
</dbReference>
<proteinExistence type="predicted"/>
<dbReference type="InterPro" id="IPR008030">
    <property type="entry name" value="NmrA-like"/>
</dbReference>
<keyword evidence="2" id="KW-0560">Oxidoreductase</keyword>
<dbReference type="SUPFAM" id="SSF51735">
    <property type="entry name" value="NAD(P)-binding Rossmann-fold domains"/>
    <property type="match status" value="1"/>
</dbReference>
<dbReference type="RefSeq" id="WP_353710488.1">
    <property type="nucleotide sequence ID" value="NZ_CP159279.1"/>
</dbReference>
<evidence type="ECO:0000259" key="1">
    <source>
        <dbReference type="Pfam" id="PF05368"/>
    </source>
</evidence>
<dbReference type="EC" id="1.6.5.2" evidence="2"/>
<name>A0AAU8EM04_9MICC</name>
<dbReference type="InterPro" id="IPR036291">
    <property type="entry name" value="NAD(P)-bd_dom_sf"/>
</dbReference>
<evidence type="ECO:0000313" key="2">
    <source>
        <dbReference type="EMBL" id="XCH09762.1"/>
    </source>
</evidence>
<dbReference type="AlphaFoldDB" id="A0AAU8EM04"/>